<dbReference type="RefSeq" id="WP_249247955.1">
    <property type="nucleotide sequence ID" value="NZ_JAKIKT010000001.1"/>
</dbReference>
<evidence type="ECO:0000313" key="3">
    <source>
        <dbReference type="Proteomes" id="UP001202831"/>
    </source>
</evidence>
<gene>
    <name evidence="2" type="ORF">L2725_05190</name>
</gene>
<proteinExistence type="predicted"/>
<keyword evidence="1" id="KW-1133">Transmembrane helix</keyword>
<feature type="transmembrane region" description="Helical" evidence="1">
    <location>
        <begin position="15"/>
        <end position="34"/>
    </location>
</feature>
<protein>
    <submittedName>
        <fullName evidence="2">DUF2982 domain-containing protein</fullName>
    </submittedName>
</protein>
<accession>A0ABT0N433</accession>
<sequence length="229" mass="25524">MTDVLFVRPVNKRNGITLSAVGAVLLSLAFWLFVSFPQGFAPGLVLFTFGAISLILGVSKLGEPEISFELSQSGLLFRHRKGQLYVDWNNIQRMDIPRVTQGVDITELPYIGIKLRQINPVLDSISPRLATGLVSEQRPLLMTATTQTDDLGKLEDQLSAEFTPYESNGDRYRGVLAMFGHRCELLSDTLGFHLFLPQDSMDRDLGEFLALLKEFRAKACQYELDGVAP</sequence>
<keyword evidence="1" id="KW-0812">Transmembrane</keyword>
<dbReference type="Proteomes" id="UP001202831">
    <property type="component" value="Unassembled WGS sequence"/>
</dbReference>
<name>A0ABT0N433_9GAMM</name>
<feature type="transmembrane region" description="Helical" evidence="1">
    <location>
        <begin position="40"/>
        <end position="58"/>
    </location>
</feature>
<dbReference type="EMBL" id="JAKIKT010000001">
    <property type="protein sequence ID" value="MCL2913179.1"/>
    <property type="molecule type" value="Genomic_DNA"/>
</dbReference>
<keyword evidence="3" id="KW-1185">Reference proteome</keyword>
<organism evidence="2 3">
    <name type="scientific">Shewanella corallii</name>
    <dbReference type="NCBI Taxonomy" id="560080"/>
    <lineage>
        <taxon>Bacteria</taxon>
        <taxon>Pseudomonadati</taxon>
        <taxon>Pseudomonadota</taxon>
        <taxon>Gammaproteobacteria</taxon>
        <taxon>Alteromonadales</taxon>
        <taxon>Shewanellaceae</taxon>
        <taxon>Shewanella</taxon>
    </lineage>
</organism>
<evidence type="ECO:0000256" key="1">
    <source>
        <dbReference type="SAM" id="Phobius"/>
    </source>
</evidence>
<reference evidence="2 3" key="1">
    <citation type="submission" date="2022-01" db="EMBL/GenBank/DDBJ databases">
        <title>Whole genome-based taxonomy of the Shewanellaceae.</title>
        <authorList>
            <person name="Martin-Rodriguez A.J."/>
        </authorList>
    </citation>
    <scope>NUCLEOTIDE SEQUENCE [LARGE SCALE GENOMIC DNA]</scope>
    <source>
        <strain evidence="2 3">DSM 21332</strain>
    </source>
</reference>
<dbReference type="InterPro" id="IPR021367">
    <property type="entry name" value="DUF2982"/>
</dbReference>
<dbReference type="Pfam" id="PF11201">
    <property type="entry name" value="DUF2982"/>
    <property type="match status" value="1"/>
</dbReference>
<comment type="caution">
    <text evidence="2">The sequence shown here is derived from an EMBL/GenBank/DDBJ whole genome shotgun (WGS) entry which is preliminary data.</text>
</comment>
<keyword evidence="1" id="KW-0472">Membrane</keyword>
<evidence type="ECO:0000313" key="2">
    <source>
        <dbReference type="EMBL" id="MCL2913179.1"/>
    </source>
</evidence>